<proteinExistence type="predicted"/>
<reference evidence="1" key="1">
    <citation type="submission" date="2020-04" db="EMBL/GenBank/DDBJ databases">
        <authorList>
            <person name="Chiriac C."/>
            <person name="Salcher M."/>
            <person name="Ghai R."/>
            <person name="Kavagutti S V."/>
        </authorList>
    </citation>
    <scope>NUCLEOTIDE SEQUENCE</scope>
</reference>
<name>A0A6J5P3C8_9CAUD</name>
<gene>
    <name evidence="1" type="ORF">UFOVP840_25</name>
</gene>
<protein>
    <submittedName>
        <fullName evidence="1">Uncharacterized protein</fullName>
    </submittedName>
</protein>
<accession>A0A6J5P3C8</accession>
<evidence type="ECO:0000313" key="1">
    <source>
        <dbReference type="EMBL" id="CAB4166319.1"/>
    </source>
</evidence>
<organism evidence="1">
    <name type="scientific">uncultured Caudovirales phage</name>
    <dbReference type="NCBI Taxonomy" id="2100421"/>
    <lineage>
        <taxon>Viruses</taxon>
        <taxon>Duplodnaviria</taxon>
        <taxon>Heunggongvirae</taxon>
        <taxon>Uroviricota</taxon>
        <taxon>Caudoviricetes</taxon>
        <taxon>Peduoviridae</taxon>
        <taxon>Maltschvirus</taxon>
        <taxon>Maltschvirus maltsch</taxon>
    </lineage>
</organism>
<dbReference type="EMBL" id="LR796785">
    <property type="protein sequence ID" value="CAB4166319.1"/>
    <property type="molecule type" value="Genomic_DNA"/>
</dbReference>
<sequence length="103" mass="11551">MAASARKRRPKIPKRFAVMGHTITVRRLPPSRWKMTDAVGFFDPARMTIGLCTAASVSTQEQVFWHEVTHAILYCLGSPEYGNEEFVDQVGGLIHQIVSSSEF</sequence>